<dbReference type="EMBL" id="BK015346">
    <property type="protein sequence ID" value="DAE02455.1"/>
    <property type="molecule type" value="Genomic_DNA"/>
</dbReference>
<organism evidence="1">
    <name type="scientific">Siphoviridae sp. ctsUY14</name>
    <dbReference type="NCBI Taxonomy" id="2825693"/>
    <lineage>
        <taxon>Viruses</taxon>
        <taxon>Duplodnaviria</taxon>
        <taxon>Heunggongvirae</taxon>
        <taxon>Uroviricota</taxon>
        <taxon>Caudoviricetes</taxon>
    </lineage>
</organism>
<name>A0A8S5P5P6_9CAUD</name>
<sequence>MEEKVKMLKEQIYARLRGETPKIQVQLGGRSSGNMYALLLALDSCLMELYEENQTLLSNQENILETNGVLLRRLLKLNEITDVEGVINGKSNS</sequence>
<protein>
    <submittedName>
        <fullName evidence="1">Uncharacterized protein</fullName>
    </submittedName>
</protein>
<accession>A0A8S5P5P6</accession>
<evidence type="ECO:0000313" key="1">
    <source>
        <dbReference type="EMBL" id="DAE02455.1"/>
    </source>
</evidence>
<proteinExistence type="predicted"/>
<reference evidence="1" key="1">
    <citation type="journal article" date="2021" name="Proc. Natl. Acad. Sci. U.S.A.">
        <title>A Catalog of Tens of Thousands of Viruses from Human Metagenomes Reveals Hidden Associations with Chronic Diseases.</title>
        <authorList>
            <person name="Tisza M.J."/>
            <person name="Buck C.B."/>
        </authorList>
    </citation>
    <scope>NUCLEOTIDE SEQUENCE</scope>
    <source>
        <strain evidence="1">CtsUY14</strain>
    </source>
</reference>